<dbReference type="AlphaFoldDB" id="A0ABC8TYS5"/>
<proteinExistence type="predicted"/>
<dbReference type="PANTHER" id="PTHR46225:SF19">
    <property type="entry name" value="RING-TYPE DOMAIN-CONTAINING PROTEIN"/>
    <property type="match status" value="1"/>
</dbReference>
<keyword evidence="1" id="KW-0812">Transmembrane</keyword>
<accession>A0ABC8TYS5</accession>
<keyword evidence="1" id="KW-0472">Membrane</keyword>
<keyword evidence="3" id="KW-1185">Reference proteome</keyword>
<evidence type="ECO:0000313" key="3">
    <source>
        <dbReference type="Proteomes" id="UP001642360"/>
    </source>
</evidence>
<organism evidence="2 3">
    <name type="scientific">Ilex paraguariensis</name>
    <name type="common">yerba mate</name>
    <dbReference type="NCBI Taxonomy" id="185542"/>
    <lineage>
        <taxon>Eukaryota</taxon>
        <taxon>Viridiplantae</taxon>
        <taxon>Streptophyta</taxon>
        <taxon>Embryophyta</taxon>
        <taxon>Tracheophyta</taxon>
        <taxon>Spermatophyta</taxon>
        <taxon>Magnoliopsida</taxon>
        <taxon>eudicotyledons</taxon>
        <taxon>Gunneridae</taxon>
        <taxon>Pentapetalae</taxon>
        <taxon>asterids</taxon>
        <taxon>campanulids</taxon>
        <taxon>Aquifoliales</taxon>
        <taxon>Aquifoliaceae</taxon>
        <taxon>Ilex</taxon>
    </lineage>
</organism>
<name>A0ABC8TYS5_9AQUA</name>
<evidence type="ECO:0000256" key="1">
    <source>
        <dbReference type="SAM" id="Phobius"/>
    </source>
</evidence>
<dbReference type="Proteomes" id="UP001642360">
    <property type="component" value="Unassembled WGS sequence"/>
</dbReference>
<sequence>MALDCFFAVWFVVGNVWIFGGHSSPSVAPKLYRLCIVFFSFSCIGYAMLLILCATIFCCFPCMISILGIRENLSQTRGSTIESINALPTYKFKMKKGGDNQDILSEMGEGRIRAAGTEKESAISGEDTVSLVRSF</sequence>
<dbReference type="EMBL" id="CAUOFW020006391">
    <property type="protein sequence ID" value="CAK9174651.1"/>
    <property type="molecule type" value="Genomic_DNA"/>
</dbReference>
<feature type="transmembrane region" description="Helical" evidence="1">
    <location>
        <begin position="34"/>
        <end position="57"/>
    </location>
</feature>
<reference evidence="2 3" key="1">
    <citation type="submission" date="2024-02" db="EMBL/GenBank/DDBJ databases">
        <authorList>
            <person name="Vignale AGUSTIN F."/>
            <person name="Sosa J E."/>
            <person name="Modenutti C."/>
        </authorList>
    </citation>
    <scope>NUCLEOTIDE SEQUENCE [LARGE SCALE GENOMIC DNA]</scope>
</reference>
<protein>
    <submittedName>
        <fullName evidence="2">Uncharacterized protein</fullName>
    </submittedName>
</protein>
<feature type="transmembrane region" description="Helical" evidence="1">
    <location>
        <begin position="6"/>
        <end position="22"/>
    </location>
</feature>
<evidence type="ECO:0000313" key="2">
    <source>
        <dbReference type="EMBL" id="CAK9174651.1"/>
    </source>
</evidence>
<dbReference type="PANTHER" id="PTHR46225">
    <property type="entry name" value="C3H4 TYPE ZINC FINGER PROTEIN"/>
    <property type="match status" value="1"/>
</dbReference>
<comment type="caution">
    <text evidence="2">The sequence shown here is derived from an EMBL/GenBank/DDBJ whole genome shotgun (WGS) entry which is preliminary data.</text>
</comment>
<gene>
    <name evidence="2" type="ORF">ILEXP_LOCUS44400</name>
</gene>
<keyword evidence="1" id="KW-1133">Transmembrane helix</keyword>